<reference evidence="1 2" key="1">
    <citation type="submission" date="2019-02" db="EMBL/GenBank/DDBJ databases">
        <title>Deep-cultivation of Planctomycetes and their phenomic and genomic characterization uncovers novel biology.</title>
        <authorList>
            <person name="Wiegand S."/>
            <person name="Jogler M."/>
            <person name="Boedeker C."/>
            <person name="Pinto D."/>
            <person name="Vollmers J."/>
            <person name="Rivas-Marin E."/>
            <person name="Kohn T."/>
            <person name="Peeters S.H."/>
            <person name="Heuer A."/>
            <person name="Rast P."/>
            <person name="Oberbeckmann S."/>
            <person name="Bunk B."/>
            <person name="Jeske O."/>
            <person name="Meyerdierks A."/>
            <person name="Storesund J.E."/>
            <person name="Kallscheuer N."/>
            <person name="Luecker S."/>
            <person name="Lage O.M."/>
            <person name="Pohl T."/>
            <person name="Merkel B.J."/>
            <person name="Hornburger P."/>
            <person name="Mueller R.-W."/>
            <person name="Bruemmer F."/>
            <person name="Labrenz M."/>
            <person name="Spormann A.M."/>
            <person name="Op den Camp H."/>
            <person name="Overmann J."/>
            <person name="Amann R."/>
            <person name="Jetten M.S.M."/>
            <person name="Mascher T."/>
            <person name="Medema M.H."/>
            <person name="Devos D.P."/>
            <person name="Kaster A.-K."/>
            <person name="Ovreas L."/>
            <person name="Rohde M."/>
            <person name="Galperin M.Y."/>
            <person name="Jogler C."/>
        </authorList>
    </citation>
    <scope>NUCLEOTIDE SEQUENCE [LARGE SCALE GENOMIC DNA]</scope>
    <source>
        <strain evidence="1 2">Pan241w</strain>
    </source>
</reference>
<protein>
    <submittedName>
        <fullName evidence="1">Uncharacterized protein</fullName>
    </submittedName>
</protein>
<dbReference type="OrthoDB" id="285867at2"/>
<accession>A0A517RLR8</accession>
<dbReference type="KEGG" id="gaz:Pan241w_48780"/>
<gene>
    <name evidence="1" type="ORF">Pan241w_48780</name>
</gene>
<name>A0A517RLR8_9PLAN</name>
<sequence>MTFSDPKTWCVPNDWHADWQQNAVSELEALKSFSIAILKQWPELVCELDLIEEGYLKVDLSRNDLKLAEIYANVEKMGVVFSLYIPIDQPNEQEHHFRVVAEGIELLQEIV</sequence>
<organism evidence="1 2">
    <name type="scientific">Gimesia alba</name>
    <dbReference type="NCBI Taxonomy" id="2527973"/>
    <lineage>
        <taxon>Bacteria</taxon>
        <taxon>Pseudomonadati</taxon>
        <taxon>Planctomycetota</taxon>
        <taxon>Planctomycetia</taxon>
        <taxon>Planctomycetales</taxon>
        <taxon>Planctomycetaceae</taxon>
        <taxon>Gimesia</taxon>
    </lineage>
</organism>
<keyword evidence="2" id="KW-1185">Reference proteome</keyword>
<proteinExistence type="predicted"/>
<dbReference type="RefSeq" id="WP_145220474.1">
    <property type="nucleotide sequence ID" value="NZ_CP036269.1"/>
</dbReference>
<dbReference type="Proteomes" id="UP000317171">
    <property type="component" value="Chromosome"/>
</dbReference>
<evidence type="ECO:0000313" key="2">
    <source>
        <dbReference type="Proteomes" id="UP000317171"/>
    </source>
</evidence>
<dbReference type="EMBL" id="CP036269">
    <property type="protein sequence ID" value="QDT44762.1"/>
    <property type="molecule type" value="Genomic_DNA"/>
</dbReference>
<dbReference type="AlphaFoldDB" id="A0A517RLR8"/>
<evidence type="ECO:0000313" key="1">
    <source>
        <dbReference type="EMBL" id="QDT44762.1"/>
    </source>
</evidence>